<dbReference type="EMBL" id="LNQL01000001">
    <property type="protein sequence ID" value="KSU50004.1"/>
    <property type="molecule type" value="Genomic_DNA"/>
</dbReference>
<keyword evidence="1" id="KW-0472">Membrane</keyword>
<feature type="transmembrane region" description="Helical" evidence="1">
    <location>
        <begin position="39"/>
        <end position="61"/>
    </location>
</feature>
<reference evidence="2 5" key="1">
    <citation type="journal article" date="2015" name="Int. J. Syst. Evol. Microbiol.">
        <title>Exiguobacterium enclense sp. nov., isolated from sediment.</title>
        <authorList>
            <person name="Dastager S.G."/>
            <person name="Mawlankar R."/>
            <person name="Sonalkar V.V."/>
            <person name="Thorat M.N."/>
            <person name="Mual P."/>
            <person name="Verma A."/>
            <person name="Krishnamurthi S."/>
            <person name="Tang S.K."/>
            <person name="Li W.J."/>
        </authorList>
    </citation>
    <scope>NUCLEOTIDE SEQUENCE [LARGE SCALE GENOMIC DNA]</scope>
    <source>
        <strain evidence="2 5">NIO-1109</strain>
    </source>
</reference>
<evidence type="ECO:0000313" key="7">
    <source>
        <dbReference type="Proteomes" id="UP001387110"/>
    </source>
</evidence>
<proteinExistence type="predicted"/>
<comment type="caution">
    <text evidence="2">The sequence shown here is derived from an EMBL/GenBank/DDBJ whole genome shotgun (WGS) entry which is preliminary data.</text>
</comment>
<sequence length="227" mass="26089">MERCSLCGTPLGYEDDACSYCQHPVIARKRPETEPTSSAFRPVLLCIIIFFVLMTSSLFWYMTKDASSSEVVPSPVQTWSLSEWSDEQVAYNQTYSKNKPPTSYDVLRFVRQYTGTVPELITFSTRYDSIETFSSIQYMSSRAFKSELQALTALRQKATSAAPPRIHTVEFQDFSSDGSIYELRTLETYQTTQGNEPSFVTYRVQYRIQLHTDHLQITHTTRTEVKT</sequence>
<name>A0A0V8GIA4_9BACL</name>
<dbReference type="EMBL" id="JBAWKY010000001">
    <property type="protein sequence ID" value="MEI4462007.1"/>
    <property type="molecule type" value="Genomic_DNA"/>
</dbReference>
<dbReference type="OrthoDB" id="2351731at2"/>
<protein>
    <submittedName>
        <fullName evidence="2">Uncharacterized protein</fullName>
    </submittedName>
</protein>
<keyword evidence="1" id="KW-0812">Transmembrane</keyword>
<reference evidence="4 7" key="3">
    <citation type="submission" date="2023-12" db="EMBL/GenBank/DDBJ databases">
        <authorList>
            <person name="Easwaran N."/>
            <person name="Lazarus H.P.S."/>
        </authorList>
    </citation>
    <scope>NUCLEOTIDE SEQUENCE [LARGE SCALE GENOMIC DNA]</scope>
    <source>
        <strain evidence="4 7">VIT-2023</strain>
    </source>
</reference>
<evidence type="ECO:0000313" key="4">
    <source>
        <dbReference type="EMBL" id="MEI4462007.1"/>
    </source>
</evidence>
<evidence type="ECO:0000313" key="5">
    <source>
        <dbReference type="Proteomes" id="UP000053797"/>
    </source>
</evidence>
<dbReference type="Proteomes" id="UP001387110">
    <property type="component" value="Unassembled WGS sequence"/>
</dbReference>
<organism evidence="2 5">
    <name type="scientific">Exiguobacterium indicum</name>
    <dbReference type="NCBI Taxonomy" id="296995"/>
    <lineage>
        <taxon>Bacteria</taxon>
        <taxon>Bacillati</taxon>
        <taxon>Bacillota</taxon>
        <taxon>Bacilli</taxon>
        <taxon>Bacillales</taxon>
        <taxon>Bacillales Family XII. Incertae Sedis</taxon>
        <taxon>Exiguobacterium</taxon>
    </lineage>
</organism>
<dbReference type="Proteomes" id="UP000072605">
    <property type="component" value="Unassembled WGS sequence"/>
</dbReference>
<accession>A0A0V8GIA4</accession>
<evidence type="ECO:0000313" key="2">
    <source>
        <dbReference type="EMBL" id="KSU50004.1"/>
    </source>
</evidence>
<dbReference type="Proteomes" id="UP000053797">
    <property type="component" value="Unassembled WGS sequence"/>
</dbReference>
<dbReference type="AlphaFoldDB" id="A0A0V8GIA4"/>
<dbReference type="EMBL" id="LDQV01000009">
    <property type="protein sequence ID" value="KTR28113.1"/>
    <property type="molecule type" value="Genomic_DNA"/>
</dbReference>
<gene>
    <name evidence="2" type="ORF">AS033_01135</name>
    <name evidence="3" type="ORF">RSA11_02455</name>
    <name evidence="4" type="ORF">SZL87_06130</name>
</gene>
<evidence type="ECO:0000256" key="1">
    <source>
        <dbReference type="SAM" id="Phobius"/>
    </source>
</evidence>
<reference evidence="3 6" key="2">
    <citation type="journal article" date="2016" name="Front. Microbiol.">
        <title>Genomic Resource of Rice Seed Associated Bacteria.</title>
        <authorList>
            <person name="Midha S."/>
            <person name="Bansal K."/>
            <person name="Sharma S."/>
            <person name="Kumar N."/>
            <person name="Patil P.P."/>
            <person name="Chaudhry V."/>
            <person name="Patil P.B."/>
        </authorList>
    </citation>
    <scope>NUCLEOTIDE SEQUENCE [LARGE SCALE GENOMIC DNA]</scope>
    <source>
        <strain evidence="3 6">RSA11</strain>
    </source>
</reference>
<keyword evidence="1" id="KW-1133">Transmembrane helix</keyword>
<evidence type="ECO:0000313" key="6">
    <source>
        <dbReference type="Proteomes" id="UP000072605"/>
    </source>
</evidence>
<evidence type="ECO:0000313" key="3">
    <source>
        <dbReference type="EMBL" id="KTR28113.1"/>
    </source>
</evidence>
<dbReference type="RefSeq" id="WP_035396091.1">
    <property type="nucleotide sequence ID" value="NZ_FMYN01000001.1"/>
</dbReference>
<keyword evidence="7" id="KW-1185">Reference proteome</keyword>